<reference evidence="3" key="2">
    <citation type="submission" date="2015-01" db="EMBL/GenBank/DDBJ databases">
        <title>Evolutionary Origins and Diversification of the Mycorrhizal Mutualists.</title>
        <authorList>
            <consortium name="DOE Joint Genome Institute"/>
            <consortium name="Mycorrhizal Genomics Consortium"/>
            <person name="Kohler A."/>
            <person name="Kuo A."/>
            <person name="Nagy L.G."/>
            <person name="Floudas D."/>
            <person name="Copeland A."/>
            <person name="Barry K.W."/>
            <person name="Cichocki N."/>
            <person name="Veneault-Fourrey C."/>
            <person name="LaButti K."/>
            <person name="Lindquist E.A."/>
            <person name="Lipzen A."/>
            <person name="Lundell T."/>
            <person name="Morin E."/>
            <person name="Murat C."/>
            <person name="Riley R."/>
            <person name="Ohm R."/>
            <person name="Sun H."/>
            <person name="Tunlid A."/>
            <person name="Henrissat B."/>
            <person name="Grigoriev I.V."/>
            <person name="Hibbett D.S."/>
            <person name="Martin F."/>
        </authorList>
    </citation>
    <scope>NUCLEOTIDE SEQUENCE [LARGE SCALE GENOMIC DNA]</scope>
    <source>
        <strain evidence="3">F 1598</strain>
    </source>
</reference>
<dbReference type="InParanoid" id="A0A0C3BSB5"/>
<feature type="domain" description="Bacteriophage T5 Orf172 DNA-binding" evidence="1">
    <location>
        <begin position="115"/>
        <end position="192"/>
    </location>
</feature>
<sequence length="211" mass="24307">MPSSNLISVVCPHCQHHHYCVREDTYNDTDRVVQKATVTQSRRPSPKPPVPLRQTEVVYPRYSIAPQTSPSSGYYAPNHKWVEYDLYIPGYLQPATRVAIMNKMQERPSVSDRSGYIYAFAIEGVKSPQRFQIKVGRESKVGQRLGSYWSKHYRDFSPRLIFPTEKMKSIGVPAYKKVERLALLVMADLAQHKAYLDPDSMKAGIRKRWFA</sequence>
<protein>
    <recommendedName>
        <fullName evidence="1">Bacteriophage T5 Orf172 DNA-binding domain-containing protein</fullName>
    </recommendedName>
</protein>
<dbReference type="STRING" id="765440.A0A0C3BSB5"/>
<reference evidence="2 3" key="1">
    <citation type="submission" date="2014-04" db="EMBL/GenBank/DDBJ databases">
        <authorList>
            <consortium name="DOE Joint Genome Institute"/>
            <person name="Kuo A."/>
            <person name="Tarkka M."/>
            <person name="Buscot F."/>
            <person name="Kohler A."/>
            <person name="Nagy L.G."/>
            <person name="Floudas D."/>
            <person name="Copeland A."/>
            <person name="Barry K.W."/>
            <person name="Cichocki N."/>
            <person name="Veneault-Fourrey C."/>
            <person name="LaButti K."/>
            <person name="Lindquist E.A."/>
            <person name="Lipzen A."/>
            <person name="Lundell T."/>
            <person name="Morin E."/>
            <person name="Murat C."/>
            <person name="Sun H."/>
            <person name="Tunlid A."/>
            <person name="Henrissat B."/>
            <person name="Grigoriev I.V."/>
            <person name="Hibbett D.S."/>
            <person name="Martin F."/>
            <person name="Nordberg H.P."/>
            <person name="Cantor M.N."/>
            <person name="Hua S.X."/>
        </authorList>
    </citation>
    <scope>NUCLEOTIDE SEQUENCE [LARGE SCALE GENOMIC DNA]</scope>
    <source>
        <strain evidence="2 3">F 1598</strain>
    </source>
</reference>
<evidence type="ECO:0000313" key="2">
    <source>
        <dbReference type="EMBL" id="KIM80207.1"/>
    </source>
</evidence>
<organism evidence="2 3">
    <name type="scientific">Piloderma croceum (strain F 1598)</name>
    <dbReference type="NCBI Taxonomy" id="765440"/>
    <lineage>
        <taxon>Eukaryota</taxon>
        <taxon>Fungi</taxon>
        <taxon>Dikarya</taxon>
        <taxon>Basidiomycota</taxon>
        <taxon>Agaricomycotina</taxon>
        <taxon>Agaricomycetes</taxon>
        <taxon>Agaricomycetidae</taxon>
        <taxon>Atheliales</taxon>
        <taxon>Atheliaceae</taxon>
        <taxon>Piloderma</taxon>
    </lineage>
</organism>
<dbReference type="EMBL" id="KN833005">
    <property type="protein sequence ID" value="KIM80207.1"/>
    <property type="molecule type" value="Genomic_DNA"/>
</dbReference>
<dbReference type="InterPro" id="IPR018306">
    <property type="entry name" value="Phage_T5_Orf172_DNA-bd"/>
</dbReference>
<dbReference type="PANTHER" id="PTHR28094:SF1">
    <property type="entry name" value="MEIOTICALLY UP-REGULATED GENE 113 PROTEIN"/>
    <property type="match status" value="1"/>
</dbReference>
<gene>
    <name evidence="2" type="ORF">PILCRDRAFT_822726</name>
</gene>
<dbReference type="Proteomes" id="UP000054166">
    <property type="component" value="Unassembled WGS sequence"/>
</dbReference>
<name>A0A0C3BSB5_PILCF</name>
<evidence type="ECO:0000313" key="3">
    <source>
        <dbReference type="Proteomes" id="UP000054166"/>
    </source>
</evidence>
<keyword evidence="3" id="KW-1185">Reference proteome</keyword>
<evidence type="ECO:0000259" key="1">
    <source>
        <dbReference type="Pfam" id="PF10544"/>
    </source>
</evidence>
<proteinExistence type="predicted"/>
<dbReference type="AlphaFoldDB" id="A0A0C3BSB5"/>
<dbReference type="PANTHER" id="PTHR28094">
    <property type="entry name" value="MEIOTICALLY UP-REGULATED GENE 113 PROTEIN"/>
    <property type="match status" value="1"/>
</dbReference>
<accession>A0A0C3BSB5</accession>
<dbReference type="InterPro" id="IPR053006">
    <property type="entry name" value="Meiosis_regulatory"/>
</dbReference>
<dbReference type="HOGENOM" id="CLU_1305273_0_0_1"/>
<dbReference type="Pfam" id="PF10544">
    <property type="entry name" value="T5orf172"/>
    <property type="match status" value="1"/>
</dbReference>